<proteinExistence type="predicted"/>
<protein>
    <submittedName>
        <fullName evidence="2">Uncharacterized protein</fullName>
    </submittedName>
</protein>
<evidence type="ECO:0000313" key="3">
    <source>
        <dbReference type="Proteomes" id="UP000185944"/>
    </source>
</evidence>
<dbReference type="RefSeq" id="XP_067543674.1">
    <property type="nucleotide sequence ID" value="XM_067688486.1"/>
</dbReference>
<dbReference type="GeneID" id="93647418"/>
<dbReference type="AlphaFoldDB" id="A0A177ED55"/>
<dbReference type="Proteomes" id="UP000185944">
    <property type="component" value="Unassembled WGS sequence"/>
</dbReference>
<name>A0A177ED55_9MICR</name>
<sequence length="172" mass="18842">MKTLLLGCLPVPGKYRQYIEYLKTLQSTGRVYEKSVVDNLVERLIEIANDNLCIKEACARKSIPATPSFVSAALETALDQPIERGVSEMWVDVGRPEHSPKLFSLPEPSAPLLSSPARGEESLQASPDELRAESPEKQLLRIREELSELNAYALSVLLLIGEIEGVLGGLGV</sequence>
<organism evidence="2 3">
    <name type="scientific">Nematocida displodere</name>
    <dbReference type="NCBI Taxonomy" id="1805483"/>
    <lineage>
        <taxon>Eukaryota</taxon>
        <taxon>Fungi</taxon>
        <taxon>Fungi incertae sedis</taxon>
        <taxon>Microsporidia</taxon>
        <taxon>Nematocida</taxon>
    </lineage>
</organism>
<gene>
    <name evidence="2" type="ORF">NEDG_01068</name>
</gene>
<reference evidence="2 3" key="1">
    <citation type="submission" date="2016-02" db="EMBL/GenBank/DDBJ databases">
        <title>Discovery of a natural microsporidian pathogen with a broad tissue tropism in Caenorhabditis elegans.</title>
        <authorList>
            <person name="Luallen R.J."/>
            <person name="Reinke A.W."/>
            <person name="Tong L."/>
            <person name="Botts M.R."/>
            <person name="Felix M.-A."/>
            <person name="Troemel E.R."/>
        </authorList>
    </citation>
    <scope>NUCLEOTIDE SEQUENCE [LARGE SCALE GENOMIC DNA]</scope>
    <source>
        <strain evidence="2 3">JUm2807</strain>
    </source>
</reference>
<dbReference type="VEuPathDB" id="MicrosporidiaDB:NEDG_01068"/>
<accession>A0A177ED55</accession>
<feature type="compositionally biased region" description="Low complexity" evidence="1">
    <location>
        <begin position="102"/>
        <end position="116"/>
    </location>
</feature>
<dbReference type="OrthoDB" id="2196020at2759"/>
<evidence type="ECO:0000256" key="1">
    <source>
        <dbReference type="SAM" id="MobiDB-lite"/>
    </source>
</evidence>
<evidence type="ECO:0000313" key="2">
    <source>
        <dbReference type="EMBL" id="OAG28929.1"/>
    </source>
</evidence>
<feature type="region of interest" description="Disordered" evidence="1">
    <location>
        <begin position="101"/>
        <end position="134"/>
    </location>
</feature>
<keyword evidence="3" id="KW-1185">Reference proteome</keyword>
<comment type="caution">
    <text evidence="2">The sequence shown here is derived from an EMBL/GenBank/DDBJ whole genome shotgun (WGS) entry which is preliminary data.</text>
</comment>
<dbReference type="EMBL" id="LTDL01000042">
    <property type="protein sequence ID" value="OAG28929.1"/>
    <property type="molecule type" value="Genomic_DNA"/>
</dbReference>